<evidence type="ECO:0000256" key="2">
    <source>
        <dbReference type="ARBA" id="ARBA00007656"/>
    </source>
</evidence>
<keyword evidence="6" id="KW-0413">Isomerase</keyword>
<comment type="similarity">
    <text evidence="2">Belongs to the PpiC/parvulin rotamase family.</text>
</comment>
<reference evidence="6 7" key="1">
    <citation type="submission" date="2021-04" db="EMBL/GenBank/DDBJ databases">
        <authorList>
            <person name="Pira H."/>
            <person name="Risdian C."/>
            <person name="Wink J."/>
        </authorList>
    </citation>
    <scope>NUCLEOTIDE SEQUENCE [LARGE SCALE GENOMIC DNA]</scope>
    <source>
        <strain evidence="6 7">WHA3</strain>
    </source>
</reference>
<keyword evidence="7" id="KW-1185">Reference proteome</keyword>
<protein>
    <recommendedName>
        <fullName evidence="3">peptidylprolyl isomerase</fullName>
        <ecNumber evidence="3">5.2.1.8</ecNumber>
    </recommendedName>
</protein>
<name>A0ABS6SHG2_9SPHN</name>
<dbReference type="Pfam" id="PF13145">
    <property type="entry name" value="Rotamase_2"/>
    <property type="match status" value="1"/>
</dbReference>
<dbReference type="RefSeq" id="WP_218446699.1">
    <property type="nucleotide sequence ID" value="NZ_JAGSPA010000005.1"/>
</dbReference>
<dbReference type="PANTHER" id="PTHR47245">
    <property type="entry name" value="PEPTIDYLPROLYL ISOMERASE"/>
    <property type="match status" value="1"/>
</dbReference>
<evidence type="ECO:0000313" key="6">
    <source>
        <dbReference type="EMBL" id="MBV7257854.1"/>
    </source>
</evidence>
<dbReference type="InterPro" id="IPR050245">
    <property type="entry name" value="PrsA_foldase"/>
</dbReference>
<comment type="caution">
    <text evidence="6">The sequence shown here is derived from an EMBL/GenBank/DDBJ whole genome shotgun (WGS) entry which is preliminary data.</text>
</comment>
<dbReference type="EMBL" id="JAGSPA010000005">
    <property type="protein sequence ID" value="MBV7257854.1"/>
    <property type="molecule type" value="Genomic_DNA"/>
</dbReference>
<accession>A0ABS6SHG2</accession>
<proteinExistence type="inferred from homology"/>
<evidence type="ECO:0000259" key="5">
    <source>
        <dbReference type="Pfam" id="PF13145"/>
    </source>
</evidence>
<evidence type="ECO:0000256" key="4">
    <source>
        <dbReference type="ARBA" id="ARBA00023110"/>
    </source>
</evidence>
<evidence type="ECO:0000256" key="1">
    <source>
        <dbReference type="ARBA" id="ARBA00000971"/>
    </source>
</evidence>
<dbReference type="PANTHER" id="PTHR47245:SF2">
    <property type="entry name" value="PEPTIDYL-PROLYL CIS-TRANS ISOMERASE HP_0175-RELATED"/>
    <property type="match status" value="1"/>
</dbReference>
<dbReference type="GO" id="GO:0016853">
    <property type="term" value="F:isomerase activity"/>
    <property type="evidence" value="ECO:0007669"/>
    <property type="project" value="UniProtKB-KW"/>
</dbReference>
<sequence length="273" mass="30319">MPRVRALLREPLVHFLLLGLALFLVWQPQGDDRTIRISAAEQERLAGIWAAEAGRLPAPADMRGIISAEVEERALVREALALGLDRDDIIIRRRLAQKMRATVEGLADIEVPEEDELRRWYEARTDRFAERPTRSFSHVYFSPDSRGDTAEAEANAARNMLADGTPWRTLGDPFMLQRSYANIGQAQLAQLFGQPFAQALFAVEGDGWSAPVGSAFGLHLIRIEARSPGRVPALDEVKTRVISAWKEEAQRKANAAAIADIVGRYDVEIGAPE</sequence>
<keyword evidence="4" id="KW-0697">Rotamase</keyword>
<gene>
    <name evidence="6" type="ORF">KCG44_13795</name>
</gene>
<feature type="domain" description="PpiC" evidence="5">
    <location>
        <begin position="112"/>
        <end position="238"/>
    </location>
</feature>
<comment type="catalytic activity">
    <reaction evidence="1">
        <text>[protein]-peptidylproline (omega=180) = [protein]-peptidylproline (omega=0)</text>
        <dbReference type="Rhea" id="RHEA:16237"/>
        <dbReference type="Rhea" id="RHEA-COMP:10747"/>
        <dbReference type="Rhea" id="RHEA-COMP:10748"/>
        <dbReference type="ChEBI" id="CHEBI:83833"/>
        <dbReference type="ChEBI" id="CHEBI:83834"/>
        <dbReference type="EC" id="5.2.1.8"/>
    </reaction>
</comment>
<evidence type="ECO:0000313" key="7">
    <source>
        <dbReference type="Proteomes" id="UP000722336"/>
    </source>
</evidence>
<organism evidence="6 7">
    <name type="scientific">Pacificimonas pallii</name>
    <dbReference type="NCBI Taxonomy" id="2827236"/>
    <lineage>
        <taxon>Bacteria</taxon>
        <taxon>Pseudomonadati</taxon>
        <taxon>Pseudomonadota</taxon>
        <taxon>Alphaproteobacteria</taxon>
        <taxon>Sphingomonadales</taxon>
        <taxon>Sphingosinicellaceae</taxon>
        <taxon>Pacificimonas</taxon>
    </lineage>
</organism>
<dbReference type="EC" id="5.2.1.8" evidence="3"/>
<dbReference type="Proteomes" id="UP000722336">
    <property type="component" value="Unassembled WGS sequence"/>
</dbReference>
<dbReference type="InterPro" id="IPR000297">
    <property type="entry name" value="PPIase_PpiC"/>
</dbReference>
<evidence type="ECO:0000256" key="3">
    <source>
        <dbReference type="ARBA" id="ARBA00013194"/>
    </source>
</evidence>